<organism evidence="2 3">
    <name type="scientific">Streptomyces netropsis</name>
    <name type="common">Streptoverticillium netropsis</name>
    <dbReference type="NCBI Taxonomy" id="55404"/>
    <lineage>
        <taxon>Bacteria</taxon>
        <taxon>Bacillati</taxon>
        <taxon>Actinomycetota</taxon>
        <taxon>Actinomycetes</taxon>
        <taxon>Kitasatosporales</taxon>
        <taxon>Streptomycetaceae</taxon>
        <taxon>Streptomyces</taxon>
    </lineage>
</organism>
<feature type="region of interest" description="Disordered" evidence="1">
    <location>
        <begin position="291"/>
        <end position="320"/>
    </location>
</feature>
<comment type="caution">
    <text evidence="2">The sequence shown here is derived from an EMBL/GenBank/DDBJ whole genome shotgun (WGS) entry which is preliminary data.</text>
</comment>
<proteinExistence type="predicted"/>
<gene>
    <name evidence="2" type="ORF">FHS38_004015</name>
</gene>
<evidence type="ECO:0000313" key="3">
    <source>
        <dbReference type="Proteomes" id="UP000556436"/>
    </source>
</evidence>
<evidence type="ECO:0000313" key="2">
    <source>
        <dbReference type="EMBL" id="MBB4887947.1"/>
    </source>
</evidence>
<evidence type="ECO:0000256" key="1">
    <source>
        <dbReference type="SAM" id="MobiDB-lite"/>
    </source>
</evidence>
<accession>A0A7W7LDH8</accession>
<reference evidence="2 3" key="1">
    <citation type="submission" date="2020-08" db="EMBL/GenBank/DDBJ databases">
        <title>Genomic Encyclopedia of Type Strains, Phase III (KMG-III): the genomes of soil and plant-associated and newly described type strains.</title>
        <authorList>
            <person name="Whitman W."/>
        </authorList>
    </citation>
    <scope>NUCLEOTIDE SEQUENCE [LARGE SCALE GENOMIC DNA]</scope>
    <source>
        <strain evidence="2 3">CECT 3265</strain>
    </source>
</reference>
<keyword evidence="3" id="KW-1185">Reference proteome</keyword>
<dbReference type="AlphaFoldDB" id="A0A7W7LDH8"/>
<evidence type="ECO:0008006" key="4">
    <source>
        <dbReference type="Google" id="ProtNLM"/>
    </source>
</evidence>
<sequence length="320" mass="35302">MWLFTSQEHRSYRICFRIDHALCDGVGAAHYLAALLADQELPAPHLHRPARPTLAAASRFAHNYLRRPPRGRAWPDLSADYQGDARIAYVDVPDDRLLALARAWGVTVNDVYLTALARAMPVWHSREFPTSPFLGLTAAVPLSVRTSRTEGAPGNHVVSMDLALPRSQSDPRHCLEAVLKQTRRAARTGYRDTAHFFIERLLAPWLTHPNPRPRHALTATHLKLPSPWTVFGSSLTAAGLFCVPTGKMPCYVSLTRAAAIARLGVVHDRRTPGAARLPELWRNALSELESQADRLAGEPASRPGPSAPDTPDTLEPDTLK</sequence>
<protein>
    <recommendedName>
        <fullName evidence="4">Diacylglycerol O-acyltransferase</fullName>
    </recommendedName>
</protein>
<name>A0A7W7LDH8_STRNE</name>
<dbReference type="EMBL" id="JACHJG010000008">
    <property type="protein sequence ID" value="MBB4887947.1"/>
    <property type="molecule type" value="Genomic_DNA"/>
</dbReference>
<dbReference type="Proteomes" id="UP000556436">
    <property type="component" value="Unassembled WGS sequence"/>
</dbReference>